<evidence type="ECO:0008006" key="5">
    <source>
        <dbReference type="Google" id="ProtNLM"/>
    </source>
</evidence>
<dbReference type="Proteomes" id="UP000392064">
    <property type="component" value="Chromosome"/>
</dbReference>
<reference evidence="3 4" key="1">
    <citation type="submission" date="2019-11" db="EMBL/GenBank/DDBJ databases">
        <authorList>
            <person name="Li J."/>
        </authorList>
    </citation>
    <scope>NUCLEOTIDE SEQUENCE [LARGE SCALE GENOMIC DNA]</scope>
    <source>
        <strain evidence="3 4">MF47</strain>
    </source>
</reference>
<dbReference type="AlphaFoldDB" id="A0A5Q2MEC7"/>
<accession>A0A5Q2MEC7</accession>
<proteinExistence type="predicted"/>
<organism evidence="3 4">
    <name type="scientific">Aeromicrobium yanjiei</name>
    <dbReference type="NCBI Taxonomy" id="2662028"/>
    <lineage>
        <taxon>Bacteria</taxon>
        <taxon>Bacillati</taxon>
        <taxon>Actinomycetota</taxon>
        <taxon>Actinomycetes</taxon>
        <taxon>Propionibacteriales</taxon>
        <taxon>Nocardioidaceae</taxon>
        <taxon>Aeromicrobium</taxon>
    </lineage>
</organism>
<feature type="signal peptide" evidence="2">
    <location>
        <begin position="1"/>
        <end position="17"/>
    </location>
</feature>
<name>A0A5Q2MEC7_9ACTN</name>
<keyword evidence="4" id="KW-1185">Reference proteome</keyword>
<gene>
    <name evidence="3" type="ORF">GEV26_06175</name>
</gene>
<evidence type="ECO:0000313" key="4">
    <source>
        <dbReference type="Proteomes" id="UP000392064"/>
    </source>
</evidence>
<dbReference type="RefSeq" id="WP_153652247.1">
    <property type="nucleotide sequence ID" value="NZ_CP045737.1"/>
</dbReference>
<protein>
    <recommendedName>
        <fullName evidence="5">Lipoprotein</fullName>
    </recommendedName>
</protein>
<sequence>MRRAGILVGAVALTALAACSDNDAGTEPKSASNPVAASTSPSGPPSAPSDGRTHTFRVTIRDVRGVNEYRAGETRCLSNAPKEFPHRLVVGGPDGDNGITTLKSFEIPFEAQLSMGACESKMTITVPYAPRYTMDIGREGSGIAGPDVPEPTWVTTKGTSQDVTVVSQVVTIVKSDS</sequence>
<dbReference type="KEGG" id="aef:GEV26_06175"/>
<feature type="region of interest" description="Disordered" evidence="1">
    <location>
        <begin position="23"/>
        <end position="54"/>
    </location>
</feature>
<evidence type="ECO:0000256" key="1">
    <source>
        <dbReference type="SAM" id="MobiDB-lite"/>
    </source>
</evidence>
<dbReference type="EMBL" id="CP045737">
    <property type="protein sequence ID" value="QGG40978.1"/>
    <property type="molecule type" value="Genomic_DNA"/>
</dbReference>
<dbReference type="PROSITE" id="PS51257">
    <property type="entry name" value="PROKAR_LIPOPROTEIN"/>
    <property type="match status" value="1"/>
</dbReference>
<evidence type="ECO:0000256" key="2">
    <source>
        <dbReference type="SAM" id="SignalP"/>
    </source>
</evidence>
<keyword evidence="2" id="KW-0732">Signal</keyword>
<evidence type="ECO:0000313" key="3">
    <source>
        <dbReference type="EMBL" id="QGG40978.1"/>
    </source>
</evidence>
<feature type="chain" id="PRO_5039325353" description="Lipoprotein" evidence="2">
    <location>
        <begin position="18"/>
        <end position="177"/>
    </location>
</feature>